<evidence type="ECO:0000313" key="2">
    <source>
        <dbReference type="Proteomes" id="UP000184330"/>
    </source>
</evidence>
<proteinExistence type="predicted"/>
<keyword evidence="2" id="KW-1185">Reference proteome</keyword>
<reference evidence="1 2" key="1">
    <citation type="submission" date="2016-03" db="EMBL/GenBank/DDBJ databases">
        <authorList>
            <person name="Ploux O."/>
        </authorList>
    </citation>
    <scope>NUCLEOTIDE SEQUENCE [LARGE SCALE GENOMIC DNA]</scope>
    <source>
        <strain evidence="1 2">UAMH 11012</strain>
    </source>
</reference>
<dbReference type="Proteomes" id="UP000184330">
    <property type="component" value="Unassembled WGS sequence"/>
</dbReference>
<dbReference type="EMBL" id="FJOG01000030">
    <property type="protein sequence ID" value="CZR65396.1"/>
    <property type="molecule type" value="Genomic_DNA"/>
</dbReference>
<accession>A0A1L7XKD6</accession>
<dbReference type="OrthoDB" id="5362512at2759"/>
<dbReference type="PANTHER" id="PTHR33112:SF16">
    <property type="entry name" value="HETEROKARYON INCOMPATIBILITY DOMAIN-CONTAINING PROTEIN"/>
    <property type="match status" value="1"/>
</dbReference>
<evidence type="ECO:0000313" key="1">
    <source>
        <dbReference type="EMBL" id="CZR65396.1"/>
    </source>
</evidence>
<dbReference type="AlphaFoldDB" id="A0A1L7XKD6"/>
<organism evidence="1 2">
    <name type="scientific">Phialocephala subalpina</name>
    <dbReference type="NCBI Taxonomy" id="576137"/>
    <lineage>
        <taxon>Eukaryota</taxon>
        <taxon>Fungi</taxon>
        <taxon>Dikarya</taxon>
        <taxon>Ascomycota</taxon>
        <taxon>Pezizomycotina</taxon>
        <taxon>Leotiomycetes</taxon>
        <taxon>Helotiales</taxon>
        <taxon>Mollisiaceae</taxon>
        <taxon>Phialocephala</taxon>
        <taxon>Phialocephala fortinii species complex</taxon>
    </lineage>
</organism>
<protein>
    <submittedName>
        <fullName evidence="1">Uncharacterized protein</fullName>
    </submittedName>
</protein>
<sequence>MDDWSTQSRQMGSIYAHASLTIAAARAAHVRMGCFSPREIVKVGRIVGDDGEKCNIYARIRPQKHFVDSATEGLSRDLVYKGARPKIYTAPTWSWASQRGPVIWDYPLKKIKSKYEPVVKILRVYTTKSQPHFRFGGVSDGSLELEGVLIPATVVREEELGLTVQGHTYYERGFRLDVQVDPSAQYPREVFCVPLINVGLLSHFNFSIEKEWFESQPRTRFEIV</sequence>
<dbReference type="PANTHER" id="PTHR33112">
    <property type="entry name" value="DOMAIN PROTEIN, PUTATIVE-RELATED"/>
    <property type="match status" value="1"/>
</dbReference>
<gene>
    <name evidence="1" type="ORF">PAC_15296</name>
</gene>
<name>A0A1L7XKD6_9HELO</name>